<comment type="caution">
    <text evidence="2">The sequence shown here is derived from an EMBL/GenBank/DDBJ whole genome shotgun (WGS) entry which is preliminary data.</text>
</comment>
<organism evidence="2 3">
    <name type="scientific">Halomonas fontilapidosi</name>
    <dbReference type="NCBI Taxonomy" id="616675"/>
    <lineage>
        <taxon>Bacteria</taxon>
        <taxon>Pseudomonadati</taxon>
        <taxon>Pseudomonadota</taxon>
        <taxon>Gammaproteobacteria</taxon>
        <taxon>Oceanospirillales</taxon>
        <taxon>Halomonadaceae</taxon>
        <taxon>Halomonas</taxon>
    </lineage>
</organism>
<accession>A0A7W5GZZ1</accession>
<dbReference type="EMBL" id="JACHXQ010000007">
    <property type="protein sequence ID" value="MBB3184716.1"/>
    <property type="molecule type" value="Genomic_DNA"/>
</dbReference>
<evidence type="ECO:0000256" key="1">
    <source>
        <dbReference type="SAM" id="MobiDB-lite"/>
    </source>
</evidence>
<gene>
    <name evidence="2" type="ORF">FHR95_002290</name>
</gene>
<feature type="region of interest" description="Disordered" evidence="1">
    <location>
        <begin position="22"/>
        <end position="43"/>
    </location>
</feature>
<dbReference type="AlphaFoldDB" id="A0A7W5GZZ1"/>
<protein>
    <recommendedName>
        <fullName evidence="4">Integrase</fullName>
    </recommendedName>
</protein>
<dbReference type="RefSeq" id="WP_246378537.1">
    <property type="nucleotide sequence ID" value="NZ_JACHXQ010000007.1"/>
</dbReference>
<sequence>MMEAAVDAGVITQEEKFGLHDLKRRGITDTEGNRHDKQEASGHRNEHMLVVYYLSLAEVDPSSR</sequence>
<evidence type="ECO:0000313" key="2">
    <source>
        <dbReference type="EMBL" id="MBB3184716.1"/>
    </source>
</evidence>
<dbReference type="Proteomes" id="UP000563050">
    <property type="component" value="Unassembled WGS sequence"/>
</dbReference>
<name>A0A7W5GZZ1_9GAMM</name>
<keyword evidence="3" id="KW-1185">Reference proteome</keyword>
<reference evidence="2 3" key="1">
    <citation type="submission" date="2020-08" db="EMBL/GenBank/DDBJ databases">
        <title>Genomic Encyclopedia of Type Strains, Phase III (KMG-III): the genomes of soil and plant-associated and newly described type strains.</title>
        <authorList>
            <person name="Whitman W."/>
        </authorList>
    </citation>
    <scope>NUCLEOTIDE SEQUENCE [LARGE SCALE GENOMIC DNA]</scope>
    <source>
        <strain evidence="2 3">CECT 7341</strain>
    </source>
</reference>
<proteinExistence type="predicted"/>
<evidence type="ECO:0008006" key="4">
    <source>
        <dbReference type="Google" id="ProtNLM"/>
    </source>
</evidence>
<evidence type="ECO:0000313" key="3">
    <source>
        <dbReference type="Proteomes" id="UP000563050"/>
    </source>
</evidence>